<dbReference type="InterPro" id="IPR007922">
    <property type="entry name" value="DciA-like"/>
</dbReference>
<accession>A0ABU7JCP3</accession>
<name>A0ABU7JCP3_9GAMM</name>
<dbReference type="Pfam" id="PF05258">
    <property type="entry name" value="DciA"/>
    <property type="match status" value="1"/>
</dbReference>
<gene>
    <name evidence="1" type="ORF">QWF21_02745</name>
</gene>
<dbReference type="EMBL" id="JAUGZK010000002">
    <property type="protein sequence ID" value="MEE2023148.1"/>
    <property type="molecule type" value="Genomic_DNA"/>
</dbReference>
<reference evidence="1 2" key="1">
    <citation type="submission" date="2023-06" db="EMBL/GenBank/DDBJ databases">
        <title>Alkalimonas sp., MEB004 an alkaliphilic bacterium isolated from Lonar Lake, India.</title>
        <authorList>
            <person name="Joshi A."/>
            <person name="Thite S."/>
        </authorList>
    </citation>
    <scope>NUCLEOTIDE SEQUENCE [LARGE SCALE GENOMIC DNA]</scope>
    <source>
        <strain evidence="1 2">MEB004</strain>
    </source>
</reference>
<keyword evidence="2" id="KW-1185">Reference proteome</keyword>
<organism evidence="1 2">
    <name type="scientific">Alkalimonas mucilaginosa</name>
    <dbReference type="NCBI Taxonomy" id="3057676"/>
    <lineage>
        <taxon>Bacteria</taxon>
        <taxon>Pseudomonadati</taxon>
        <taxon>Pseudomonadota</taxon>
        <taxon>Gammaproteobacteria</taxon>
        <taxon>Alkalimonas</taxon>
    </lineage>
</organism>
<proteinExistence type="predicted"/>
<dbReference type="RefSeq" id="WP_330086511.1">
    <property type="nucleotide sequence ID" value="NZ_JAUGZK010000002.1"/>
</dbReference>
<evidence type="ECO:0000313" key="2">
    <source>
        <dbReference type="Proteomes" id="UP001339167"/>
    </source>
</evidence>
<sequence>MKHATLTTSRLADTVMARYSQKPAHLNNLLDSLPLLQHQQGFHQLQQFNQLLTELLQHPEHGCQVARIHQGRAVILCQSAAWATRVKMQRDAILDNFRQKILPELAGLDIEITPKARITPPLPKKTVARQPDVSDASSRLQQLADASSGLLKEKIEQLIRRKGR</sequence>
<comment type="caution">
    <text evidence="1">The sequence shown here is derived from an EMBL/GenBank/DDBJ whole genome shotgun (WGS) entry which is preliminary data.</text>
</comment>
<protein>
    <submittedName>
        <fullName evidence="1">DciA family protein</fullName>
    </submittedName>
</protein>
<dbReference type="Proteomes" id="UP001339167">
    <property type="component" value="Unassembled WGS sequence"/>
</dbReference>
<evidence type="ECO:0000313" key="1">
    <source>
        <dbReference type="EMBL" id="MEE2023148.1"/>
    </source>
</evidence>